<reference evidence="3" key="1">
    <citation type="submission" date="2016-10" db="EMBL/GenBank/DDBJ databases">
        <authorList>
            <person name="Varghese N."/>
            <person name="Submissions S."/>
        </authorList>
    </citation>
    <scope>NUCLEOTIDE SEQUENCE [LARGE SCALE GENOMIC DNA]</scope>
    <source>
        <strain evidence="3">DSM 22251</strain>
    </source>
</reference>
<feature type="transmembrane region" description="Helical" evidence="1">
    <location>
        <begin position="338"/>
        <end position="359"/>
    </location>
</feature>
<feature type="transmembrane region" description="Helical" evidence="1">
    <location>
        <begin position="270"/>
        <end position="289"/>
    </location>
</feature>
<keyword evidence="1" id="KW-0472">Membrane</keyword>
<accession>A0A1I3MC75</accession>
<keyword evidence="3" id="KW-1185">Reference proteome</keyword>
<evidence type="ECO:0000256" key="1">
    <source>
        <dbReference type="SAM" id="Phobius"/>
    </source>
</evidence>
<organism evidence="2 3">
    <name type="scientific">Kaistella treverensis</name>
    <dbReference type="NCBI Taxonomy" id="631455"/>
    <lineage>
        <taxon>Bacteria</taxon>
        <taxon>Pseudomonadati</taxon>
        <taxon>Bacteroidota</taxon>
        <taxon>Flavobacteriia</taxon>
        <taxon>Flavobacteriales</taxon>
        <taxon>Weeksellaceae</taxon>
        <taxon>Chryseobacterium group</taxon>
        <taxon>Kaistella</taxon>
    </lineage>
</organism>
<gene>
    <name evidence="2" type="ORF">SAMN05421638_1645</name>
</gene>
<keyword evidence="1" id="KW-1133">Transmembrane helix</keyword>
<sequence>MKTHQLILLSTVLFITIFYGEDLGLNLGILGISYALLAWFNSAEKRQTPLFILLFVTTVLSSIAFAWFGDFASLLAIFTSAFLLAFQTKNHGLHNILVIPVFAFNFITFPYRFIQFEKWLPKSNTTEGFKKVLAVVLIPALLILAFVGVYALGSEHFSSVFLDFKFKFNFWQFFVLGALGFFLAFNFWNFHIPQFFHSLNHHLKNEFSSEPKNTRPAFPFLDLNTEVRSGIISFTALNVLLLIFIITFNYEQFVEISKTPSQLSAETHNRVYAVIVSVVMAVLVIMFYFKKGLNVDRNSKYLITLTKTWIFLNAVLILSAAAKNAEYVLNLGFTYKRLAVFAFLTLSIIGLITTFLKIQNKKANAYIFNHMVWYFYGTILVSSFFNWGAFLTSQNLSKRNFDLPYHLKSVNFNQKQLLEFAKKTGDEKLTQELQKKIADEKRKTFLSKIIYYQKFN</sequence>
<evidence type="ECO:0000313" key="3">
    <source>
        <dbReference type="Proteomes" id="UP000242560"/>
    </source>
</evidence>
<dbReference type="AlphaFoldDB" id="A0A1I3MC75"/>
<dbReference type="Proteomes" id="UP000242560">
    <property type="component" value="Unassembled WGS sequence"/>
</dbReference>
<feature type="transmembrane region" description="Helical" evidence="1">
    <location>
        <begin position="231"/>
        <end position="250"/>
    </location>
</feature>
<proteinExistence type="predicted"/>
<feature type="transmembrane region" description="Helical" evidence="1">
    <location>
        <begin position="92"/>
        <end position="111"/>
    </location>
</feature>
<feature type="transmembrane region" description="Helical" evidence="1">
    <location>
        <begin position="301"/>
        <end position="322"/>
    </location>
</feature>
<feature type="transmembrane region" description="Helical" evidence="1">
    <location>
        <begin position="371"/>
        <end position="390"/>
    </location>
</feature>
<dbReference type="InterPro" id="IPR025291">
    <property type="entry name" value="DUF4153"/>
</dbReference>
<dbReference type="Pfam" id="PF13687">
    <property type="entry name" value="DUF4153"/>
    <property type="match status" value="1"/>
</dbReference>
<feature type="transmembrane region" description="Helical" evidence="1">
    <location>
        <begin position="53"/>
        <end position="86"/>
    </location>
</feature>
<dbReference type="RefSeq" id="WP_089819890.1">
    <property type="nucleotide sequence ID" value="NZ_FORQ01000002.1"/>
</dbReference>
<dbReference type="EMBL" id="FORQ01000002">
    <property type="protein sequence ID" value="SFI94296.1"/>
    <property type="molecule type" value="Genomic_DNA"/>
</dbReference>
<feature type="transmembrane region" description="Helical" evidence="1">
    <location>
        <begin position="170"/>
        <end position="188"/>
    </location>
</feature>
<feature type="transmembrane region" description="Helical" evidence="1">
    <location>
        <begin position="132"/>
        <end position="150"/>
    </location>
</feature>
<feature type="transmembrane region" description="Helical" evidence="1">
    <location>
        <begin position="23"/>
        <end position="41"/>
    </location>
</feature>
<keyword evidence="1" id="KW-0812">Transmembrane</keyword>
<protein>
    <submittedName>
        <fullName evidence="2">Uncharacterized protein</fullName>
    </submittedName>
</protein>
<evidence type="ECO:0000313" key="2">
    <source>
        <dbReference type="EMBL" id="SFI94296.1"/>
    </source>
</evidence>
<name>A0A1I3MC75_9FLAO</name>